<feature type="transmembrane region" description="Helical" evidence="7">
    <location>
        <begin position="316"/>
        <end position="335"/>
    </location>
</feature>
<proteinExistence type="inferred from homology"/>
<feature type="transmembrane region" description="Helical" evidence="7">
    <location>
        <begin position="73"/>
        <end position="95"/>
    </location>
</feature>
<comment type="similarity">
    <text evidence="2">Belongs to the dicarboxylate/amino acid:cation symporter (DAACS) (TC 2.A.23) family.</text>
</comment>
<dbReference type="PANTHER" id="PTHR42865">
    <property type="entry name" value="PROTON/GLUTAMATE-ASPARTATE SYMPORTER"/>
    <property type="match status" value="1"/>
</dbReference>
<feature type="transmembrane region" description="Helical" evidence="7">
    <location>
        <begin position="158"/>
        <end position="188"/>
    </location>
</feature>
<dbReference type="Pfam" id="PF00375">
    <property type="entry name" value="SDF"/>
    <property type="match status" value="1"/>
</dbReference>
<organism evidence="8 9">
    <name type="scientific">Candidatus Xenolissoclinum pacificiensis L6</name>
    <dbReference type="NCBI Taxonomy" id="1401685"/>
    <lineage>
        <taxon>Bacteria</taxon>
        <taxon>Pseudomonadati</taxon>
        <taxon>Pseudomonadota</taxon>
        <taxon>Alphaproteobacteria</taxon>
        <taxon>Rickettsiales</taxon>
        <taxon>Anaplasmataceae</taxon>
        <taxon>Candidatus Xenolissoclinum</taxon>
    </lineage>
</organism>
<comment type="subcellular location">
    <subcellularLocation>
        <location evidence="1">Membrane</location>
        <topology evidence="1">Multi-pass membrane protein</topology>
    </subcellularLocation>
</comment>
<protein>
    <submittedName>
        <fullName evidence="8">Sodium/glutamate symporter family protein</fullName>
    </submittedName>
</protein>
<dbReference type="AlphaFoldDB" id="W2V397"/>
<feature type="transmembrane region" description="Helical" evidence="7">
    <location>
        <begin position="7"/>
        <end position="31"/>
    </location>
</feature>
<evidence type="ECO:0000256" key="2">
    <source>
        <dbReference type="ARBA" id="ARBA00006148"/>
    </source>
</evidence>
<dbReference type="InterPro" id="IPR001991">
    <property type="entry name" value="Na-dicarboxylate_symporter"/>
</dbReference>
<name>W2V397_9RICK</name>
<dbReference type="SUPFAM" id="SSF118215">
    <property type="entry name" value="Proton glutamate symport protein"/>
    <property type="match status" value="1"/>
</dbReference>
<comment type="caution">
    <text evidence="8">The sequence shown here is derived from an EMBL/GenBank/DDBJ whole genome shotgun (WGS) entry which is preliminary data.</text>
</comment>
<accession>W2V397</accession>
<feature type="transmembrane region" description="Helical" evidence="7">
    <location>
        <begin position="279"/>
        <end position="304"/>
    </location>
</feature>
<dbReference type="GO" id="GO:0015293">
    <property type="term" value="F:symporter activity"/>
    <property type="evidence" value="ECO:0007669"/>
    <property type="project" value="UniProtKB-KW"/>
</dbReference>
<dbReference type="PRINTS" id="PR00173">
    <property type="entry name" value="EDTRNSPORT"/>
</dbReference>
<dbReference type="STRING" id="1401685.P857_1118"/>
<dbReference type="PANTHER" id="PTHR42865:SF5">
    <property type="entry name" value="L-CYSTINE TRANSPORTER TCYP"/>
    <property type="match status" value="1"/>
</dbReference>
<dbReference type="EMBL" id="AXCJ01000001">
    <property type="protein sequence ID" value="ETO91938.1"/>
    <property type="molecule type" value="Genomic_DNA"/>
</dbReference>
<evidence type="ECO:0000256" key="5">
    <source>
        <dbReference type="ARBA" id="ARBA00022989"/>
    </source>
</evidence>
<keyword evidence="6 7" id="KW-0472">Membrane</keyword>
<evidence type="ECO:0000256" key="4">
    <source>
        <dbReference type="ARBA" id="ARBA00022692"/>
    </source>
</evidence>
<evidence type="ECO:0000256" key="7">
    <source>
        <dbReference type="SAM" id="Phobius"/>
    </source>
</evidence>
<dbReference type="GO" id="GO:0005886">
    <property type="term" value="C:plasma membrane"/>
    <property type="evidence" value="ECO:0007669"/>
    <property type="project" value="UniProtKB-SubCell"/>
</dbReference>
<gene>
    <name evidence="8" type="ORF">P857_1118</name>
</gene>
<keyword evidence="5 7" id="KW-1133">Transmembrane helix</keyword>
<dbReference type="InterPro" id="IPR036458">
    <property type="entry name" value="Na:dicarbo_symporter_sf"/>
</dbReference>
<dbReference type="PATRIC" id="fig|1401685.3.peg.352"/>
<sequence>MPYKNAYLYIISIVLSFLCYLTNIRFFVSISEIFAEIFIHFIKTISIPVVFLSVVNSLLSIKIYVLRKIAFRLVFYVLLTTIISTLIAMIIYSIIKPVDNMESELLVDHSYDYFLLFKDLIPNNIVGVFLENNVIGVLCIAFLIGYSSFFIEDRKREVLSLVFSAMFDIFVKISSFITKFIPLIIYFFSILLFHQIRDVHVSSSLFRYTTSLFLSNALHGLVFLPILLYINKINPFILLKKSFKILTLAFFTKSSSAVLPSNLMFVKQELKVNSSTADFSIPLCASINMNACAAFILTTILFVVESNGISIGFYDMLFWMFFSTIAAVGNAAVPMGCYFMANAYLITIGVPIEIMGLILPIYVVLDMFETAENIWSDICITKIIDKKVKW</sequence>
<feature type="transmembrane region" description="Helical" evidence="7">
    <location>
        <begin position="208"/>
        <end position="230"/>
    </location>
</feature>
<keyword evidence="3" id="KW-0813">Transport</keyword>
<evidence type="ECO:0000256" key="3">
    <source>
        <dbReference type="ARBA" id="ARBA00022448"/>
    </source>
</evidence>
<dbReference type="Gene3D" id="1.10.3860.10">
    <property type="entry name" value="Sodium:dicarboxylate symporter"/>
    <property type="match status" value="1"/>
</dbReference>
<feature type="transmembrane region" description="Helical" evidence="7">
    <location>
        <begin position="37"/>
        <end position="61"/>
    </location>
</feature>
<keyword evidence="9" id="KW-1185">Reference proteome</keyword>
<feature type="transmembrane region" description="Helical" evidence="7">
    <location>
        <begin position="341"/>
        <end position="365"/>
    </location>
</feature>
<evidence type="ECO:0000313" key="8">
    <source>
        <dbReference type="EMBL" id="ETO91938.1"/>
    </source>
</evidence>
<feature type="transmembrane region" description="Helical" evidence="7">
    <location>
        <begin position="242"/>
        <end position="259"/>
    </location>
</feature>
<reference evidence="8 9" key="1">
    <citation type="journal article" date="2013" name="PLoS ONE">
        <title>Bacterial endosymbiosis in a chordate host: long-term co-evolution and conservation of secondary metabolism.</title>
        <authorList>
            <person name="Kwan J.C."/>
            <person name="Schmidt E.W."/>
        </authorList>
    </citation>
    <scope>NUCLEOTIDE SEQUENCE [LARGE SCALE GENOMIC DNA]</scope>
    <source>
        <strain evidence="9">L6</strain>
    </source>
</reference>
<evidence type="ECO:0000256" key="1">
    <source>
        <dbReference type="ARBA" id="ARBA00004141"/>
    </source>
</evidence>
<evidence type="ECO:0000256" key="6">
    <source>
        <dbReference type="ARBA" id="ARBA00023136"/>
    </source>
</evidence>
<evidence type="ECO:0000313" key="9">
    <source>
        <dbReference type="Proteomes" id="UP000018951"/>
    </source>
</evidence>
<keyword evidence="4 7" id="KW-0812">Transmembrane</keyword>
<dbReference type="Proteomes" id="UP000018951">
    <property type="component" value="Unassembled WGS sequence"/>
</dbReference>
<feature type="transmembrane region" description="Helical" evidence="7">
    <location>
        <begin position="125"/>
        <end position="146"/>
    </location>
</feature>